<dbReference type="GO" id="GO:0008270">
    <property type="term" value="F:zinc ion binding"/>
    <property type="evidence" value="ECO:0007669"/>
    <property type="project" value="UniProtKB-KW"/>
</dbReference>
<keyword evidence="1" id="KW-0479">Metal-binding</keyword>
<feature type="domain" description="MYND-type" evidence="5">
    <location>
        <begin position="268"/>
        <end position="315"/>
    </location>
</feature>
<evidence type="ECO:0000256" key="1">
    <source>
        <dbReference type="ARBA" id="ARBA00022723"/>
    </source>
</evidence>
<protein>
    <recommendedName>
        <fullName evidence="5">MYND-type domain-containing protein</fullName>
    </recommendedName>
</protein>
<dbReference type="Pfam" id="PF01753">
    <property type="entry name" value="zf-MYND"/>
    <property type="match status" value="1"/>
</dbReference>
<keyword evidence="7" id="KW-1185">Reference proteome</keyword>
<comment type="caution">
    <text evidence="6">The sequence shown here is derived from an EMBL/GenBank/DDBJ whole genome shotgun (WGS) entry which is preliminary data.</text>
</comment>
<evidence type="ECO:0000259" key="5">
    <source>
        <dbReference type="PROSITE" id="PS50865"/>
    </source>
</evidence>
<evidence type="ECO:0000256" key="4">
    <source>
        <dbReference type="PROSITE-ProRule" id="PRU00134"/>
    </source>
</evidence>
<evidence type="ECO:0000256" key="3">
    <source>
        <dbReference type="ARBA" id="ARBA00022833"/>
    </source>
</evidence>
<evidence type="ECO:0000313" key="6">
    <source>
        <dbReference type="EMBL" id="KAJ7773869.1"/>
    </source>
</evidence>
<sequence length="507" mass="57623">MPRSPLRPPPHFELKGIPNFRDGIEAWNAAWERDFPAYEAKGVTLELWLSMEAAAAAPPVADNVRLAETHERVRELCLLQEELRVLAHTSVLQPNFCWKKLTPTARKAHMHEGLLRSCLTEPVLMPMFRVMTSDITLASLENDNGEGFLTLLKRYLPSSEVVATKGVSILSYRHPSWTQDSIHRLRASGHGIQVQARMTYRDEFLTSFLYNTILSVFGTPRPLEISYKSGGTQYTTLDWGSVPKKLNSSKQAKGGSTSTPIYSLGHACESCHEWEREGNRFSVCKNCNEQPVCRKIYYCSRACQVSDWPKHKKICGKDVTTEVIQETTVIRTEASLANAVNLLQRMGPAIGEYKRSPSLIRQIEYLDVVPARDYVFFSSTGPRPFTLPCFVQRTVFRFVCQIAMSTGDPECIAAICEVLLPADTPEDEAFAEQLRAEYGTEIVSKAYARTKTQLYGRSPTIRQWINRFLGSSYGSSYRSLYVLDTPTPSFELTRKFIHDLREWWKHR</sequence>
<accession>A0AAD7NT07</accession>
<keyword evidence="3" id="KW-0862">Zinc</keyword>
<dbReference type="PROSITE" id="PS50865">
    <property type="entry name" value="ZF_MYND_2"/>
    <property type="match status" value="1"/>
</dbReference>
<name>A0AAD7NT07_9AGAR</name>
<dbReference type="Gene3D" id="6.10.140.2220">
    <property type="match status" value="1"/>
</dbReference>
<dbReference type="AlphaFoldDB" id="A0AAD7NT07"/>
<dbReference type="Proteomes" id="UP001215598">
    <property type="component" value="Unassembled WGS sequence"/>
</dbReference>
<dbReference type="EMBL" id="JARKIB010000012">
    <property type="protein sequence ID" value="KAJ7773869.1"/>
    <property type="molecule type" value="Genomic_DNA"/>
</dbReference>
<reference evidence="6" key="1">
    <citation type="submission" date="2023-03" db="EMBL/GenBank/DDBJ databases">
        <title>Massive genome expansion in bonnet fungi (Mycena s.s.) driven by repeated elements and novel gene families across ecological guilds.</title>
        <authorList>
            <consortium name="Lawrence Berkeley National Laboratory"/>
            <person name="Harder C.B."/>
            <person name="Miyauchi S."/>
            <person name="Viragh M."/>
            <person name="Kuo A."/>
            <person name="Thoen E."/>
            <person name="Andreopoulos B."/>
            <person name="Lu D."/>
            <person name="Skrede I."/>
            <person name="Drula E."/>
            <person name="Henrissat B."/>
            <person name="Morin E."/>
            <person name="Kohler A."/>
            <person name="Barry K."/>
            <person name="LaButti K."/>
            <person name="Morin E."/>
            <person name="Salamov A."/>
            <person name="Lipzen A."/>
            <person name="Mereny Z."/>
            <person name="Hegedus B."/>
            <person name="Baldrian P."/>
            <person name="Stursova M."/>
            <person name="Weitz H."/>
            <person name="Taylor A."/>
            <person name="Grigoriev I.V."/>
            <person name="Nagy L.G."/>
            <person name="Martin F."/>
            <person name="Kauserud H."/>
        </authorList>
    </citation>
    <scope>NUCLEOTIDE SEQUENCE</scope>
    <source>
        <strain evidence="6">CBHHK182m</strain>
    </source>
</reference>
<organism evidence="6 7">
    <name type="scientific">Mycena metata</name>
    <dbReference type="NCBI Taxonomy" id="1033252"/>
    <lineage>
        <taxon>Eukaryota</taxon>
        <taxon>Fungi</taxon>
        <taxon>Dikarya</taxon>
        <taxon>Basidiomycota</taxon>
        <taxon>Agaricomycotina</taxon>
        <taxon>Agaricomycetes</taxon>
        <taxon>Agaricomycetidae</taxon>
        <taxon>Agaricales</taxon>
        <taxon>Marasmiineae</taxon>
        <taxon>Mycenaceae</taxon>
        <taxon>Mycena</taxon>
    </lineage>
</organism>
<dbReference type="InterPro" id="IPR002893">
    <property type="entry name" value="Znf_MYND"/>
</dbReference>
<dbReference type="SUPFAM" id="SSF144232">
    <property type="entry name" value="HIT/MYND zinc finger-like"/>
    <property type="match status" value="1"/>
</dbReference>
<keyword evidence="2 4" id="KW-0863">Zinc-finger</keyword>
<proteinExistence type="predicted"/>
<gene>
    <name evidence="6" type="ORF">B0H16DRAFT_1763368</name>
</gene>
<evidence type="ECO:0000256" key="2">
    <source>
        <dbReference type="ARBA" id="ARBA00022771"/>
    </source>
</evidence>
<evidence type="ECO:0000313" key="7">
    <source>
        <dbReference type="Proteomes" id="UP001215598"/>
    </source>
</evidence>